<reference evidence="1 2" key="1">
    <citation type="submission" date="2017-04" db="EMBL/GenBank/DDBJ databases">
        <title>Monoglobus pectinilyticus 14 draft genome.</title>
        <authorList>
            <person name="Kim C."/>
            <person name="Rosendale D.I."/>
            <person name="Kelly W.J."/>
            <person name="Tannock G.W."/>
            <person name="Patchett M.L."/>
            <person name="Jordens J.Z."/>
        </authorList>
    </citation>
    <scope>NUCLEOTIDE SEQUENCE [LARGE SCALE GENOMIC DNA]</scope>
    <source>
        <strain evidence="1 2">14</strain>
    </source>
</reference>
<name>A0A2K9P073_9FIRM</name>
<evidence type="ECO:0000313" key="1">
    <source>
        <dbReference type="EMBL" id="AUO18665.1"/>
    </source>
</evidence>
<dbReference type="GeneID" id="98061906"/>
<dbReference type="Proteomes" id="UP000235589">
    <property type="component" value="Chromosome"/>
</dbReference>
<gene>
    <name evidence="1" type="ORF">B9O19_00482</name>
</gene>
<proteinExistence type="predicted"/>
<dbReference type="EMBL" id="CP020991">
    <property type="protein sequence ID" value="AUO18665.1"/>
    <property type="molecule type" value="Genomic_DNA"/>
</dbReference>
<dbReference type="OrthoDB" id="2087397at2"/>
<protein>
    <submittedName>
        <fullName evidence="1">Uncharacterized protein</fullName>
    </submittedName>
</protein>
<sequence length="60" mass="6968">MGVQEEFGVLLDKYYDAFGDIYPLAVLSTDNIEKIIKHCLKENKDVYELGYLTLDDDVMY</sequence>
<dbReference type="AlphaFoldDB" id="A0A2K9P073"/>
<dbReference type="RefSeq" id="WP_102364952.1">
    <property type="nucleotide sequence ID" value="NZ_CP020991.1"/>
</dbReference>
<dbReference type="KEGG" id="mpec:B9O19_00482"/>
<accession>A0A2K9P073</accession>
<evidence type="ECO:0000313" key="2">
    <source>
        <dbReference type="Proteomes" id="UP000235589"/>
    </source>
</evidence>
<keyword evidence="2" id="KW-1185">Reference proteome</keyword>
<organism evidence="1 2">
    <name type="scientific">Monoglobus pectinilyticus</name>
    <dbReference type="NCBI Taxonomy" id="1981510"/>
    <lineage>
        <taxon>Bacteria</taxon>
        <taxon>Bacillati</taxon>
        <taxon>Bacillota</taxon>
        <taxon>Clostridia</taxon>
        <taxon>Monoglobales</taxon>
        <taxon>Monoglobaceae</taxon>
        <taxon>Monoglobus</taxon>
    </lineage>
</organism>